<accession>A0A165Q4Q4</accession>
<dbReference type="InterPro" id="IPR042099">
    <property type="entry name" value="ANL_N_sf"/>
</dbReference>
<evidence type="ECO:0000313" key="5">
    <source>
        <dbReference type="Proteomes" id="UP000076761"/>
    </source>
</evidence>
<evidence type="ECO:0000259" key="3">
    <source>
        <dbReference type="Pfam" id="PF00501"/>
    </source>
</evidence>
<keyword evidence="2" id="KW-0812">Transmembrane</keyword>
<dbReference type="STRING" id="1314782.A0A165Q4Q4"/>
<dbReference type="AlphaFoldDB" id="A0A165Q4Q4"/>
<keyword evidence="5" id="KW-1185">Reference proteome</keyword>
<proteinExistence type="inferred from homology"/>
<dbReference type="InParanoid" id="A0A165Q4Q4"/>
<dbReference type="GO" id="GO:0031956">
    <property type="term" value="F:medium-chain fatty acid-CoA ligase activity"/>
    <property type="evidence" value="ECO:0007669"/>
    <property type="project" value="TreeGrafter"/>
</dbReference>
<evidence type="ECO:0000256" key="1">
    <source>
        <dbReference type="ARBA" id="ARBA00006432"/>
    </source>
</evidence>
<dbReference type="Pfam" id="PF23562">
    <property type="entry name" value="AMP-binding_C_3"/>
    <property type="match status" value="1"/>
</dbReference>
<evidence type="ECO:0000313" key="4">
    <source>
        <dbReference type="EMBL" id="KZT21918.1"/>
    </source>
</evidence>
<name>A0A165Q4Q4_9AGAM</name>
<reference evidence="4 5" key="1">
    <citation type="journal article" date="2016" name="Mol. Biol. Evol.">
        <title>Comparative Genomics of Early-Diverging Mushroom-Forming Fungi Provides Insights into the Origins of Lignocellulose Decay Capabilities.</title>
        <authorList>
            <person name="Nagy L.G."/>
            <person name="Riley R."/>
            <person name="Tritt A."/>
            <person name="Adam C."/>
            <person name="Daum C."/>
            <person name="Floudas D."/>
            <person name="Sun H."/>
            <person name="Yadav J.S."/>
            <person name="Pangilinan J."/>
            <person name="Larsson K.H."/>
            <person name="Matsuura K."/>
            <person name="Barry K."/>
            <person name="Labutti K."/>
            <person name="Kuo R."/>
            <person name="Ohm R.A."/>
            <person name="Bhattacharya S.S."/>
            <person name="Shirouzu T."/>
            <person name="Yoshinaga Y."/>
            <person name="Martin F.M."/>
            <person name="Grigoriev I.V."/>
            <person name="Hibbett D.S."/>
        </authorList>
    </citation>
    <scope>NUCLEOTIDE SEQUENCE [LARGE SCALE GENOMIC DNA]</scope>
    <source>
        <strain evidence="4 5">HHB14362 ss-1</strain>
    </source>
</reference>
<comment type="similarity">
    <text evidence="1">Belongs to the ATP-dependent AMP-binding enzyme family.</text>
</comment>
<keyword evidence="2" id="KW-0472">Membrane</keyword>
<feature type="transmembrane region" description="Helical" evidence="2">
    <location>
        <begin position="90"/>
        <end position="114"/>
    </location>
</feature>
<dbReference type="Pfam" id="PF00501">
    <property type="entry name" value="AMP-binding"/>
    <property type="match status" value="1"/>
</dbReference>
<protein>
    <submittedName>
        <fullName evidence="4">Acetyl-CoA synthetase-like protein</fullName>
    </submittedName>
</protein>
<dbReference type="EMBL" id="KV425601">
    <property type="protein sequence ID" value="KZT21918.1"/>
    <property type="molecule type" value="Genomic_DNA"/>
</dbReference>
<dbReference type="PANTHER" id="PTHR43201:SF8">
    <property type="entry name" value="ACYL-COA SYNTHETASE FAMILY MEMBER 3"/>
    <property type="match status" value="1"/>
</dbReference>
<dbReference type="OrthoDB" id="429813at2759"/>
<evidence type="ECO:0000256" key="2">
    <source>
        <dbReference type="SAM" id="Phobius"/>
    </source>
</evidence>
<feature type="domain" description="AMP-dependent synthetase/ligase" evidence="3">
    <location>
        <begin position="32"/>
        <end position="359"/>
    </location>
</feature>
<sequence length="576" mass="63536">MSPRPTPQGVNSSTFKPAPFDHRLSVPGLYEYHAKNSPNHVVFTYSDLETSTGYDIDYRHAWESISTIASIVSGYYDARQDKRNDSKRPVIGILAISDTLTYIYLLVGIMSLGYTAFPLSPRNSPTVTAHLLEVTGVSQVYVSEDPAMQAIMRGAFDILHDKGLIVEPLPMIKPTDYAKSSGPGKVVDIGDNDVTVILHSSGTTALPKPIPITRRGLVNLSNIPCYGDVDLAGKRIAAHTNPMFHAMGLASLMVSLSSGAIFAVYKPSLSPTVPTPANFLSSWVSDKCNIVFCVPVFVEAWSRDSANVQTLRKLDCIVYSGAPVNKAIGDMLVNAGVTMHPFWGNTEIGPATMFIPKDTPGTDEWEYFKFSHHIEFVMQPEDKLDGIFEPIMIPTEICFPHVTNSELDGKRVFAVGDLLERHPTDTTRWRVFGRKDDQIVLSTGENVNPVPIETSIAQDEHIMSTIMFGTSHIEPGLLVEPAAGFEVPVGDKKKLLDFIDLIWPTIEKTNVRSPEYCQIKRNMVVVTISAKPLEHTAKGTPRRGVCLKLYADEVNALYAEVEKGMDAANRQFHDRV</sequence>
<dbReference type="Gene3D" id="3.40.50.12780">
    <property type="entry name" value="N-terminal domain of ligase-like"/>
    <property type="match status" value="1"/>
</dbReference>
<gene>
    <name evidence="4" type="ORF">NEOLEDRAFT_1072610</name>
</gene>
<dbReference type="PANTHER" id="PTHR43201">
    <property type="entry name" value="ACYL-COA SYNTHETASE"/>
    <property type="match status" value="1"/>
</dbReference>
<keyword evidence="2" id="KW-1133">Transmembrane helix</keyword>
<organism evidence="4 5">
    <name type="scientific">Neolentinus lepideus HHB14362 ss-1</name>
    <dbReference type="NCBI Taxonomy" id="1314782"/>
    <lineage>
        <taxon>Eukaryota</taxon>
        <taxon>Fungi</taxon>
        <taxon>Dikarya</taxon>
        <taxon>Basidiomycota</taxon>
        <taxon>Agaricomycotina</taxon>
        <taxon>Agaricomycetes</taxon>
        <taxon>Gloeophyllales</taxon>
        <taxon>Gloeophyllaceae</taxon>
        <taxon>Neolentinus</taxon>
    </lineage>
</organism>
<dbReference type="SUPFAM" id="SSF56801">
    <property type="entry name" value="Acetyl-CoA synthetase-like"/>
    <property type="match status" value="1"/>
</dbReference>
<dbReference type="GO" id="GO:0006631">
    <property type="term" value="P:fatty acid metabolic process"/>
    <property type="evidence" value="ECO:0007669"/>
    <property type="project" value="TreeGrafter"/>
</dbReference>
<dbReference type="InterPro" id="IPR000873">
    <property type="entry name" value="AMP-dep_synth/lig_dom"/>
</dbReference>
<dbReference type="Proteomes" id="UP000076761">
    <property type="component" value="Unassembled WGS sequence"/>
</dbReference>